<organism evidence="3 4">
    <name type="scientific">Candidatus Korobacter versatilis</name>
    <dbReference type="NCBI Taxonomy" id="658062"/>
    <lineage>
        <taxon>Bacteria</taxon>
        <taxon>Pseudomonadati</taxon>
        <taxon>Acidobacteriota</taxon>
        <taxon>Terriglobia</taxon>
        <taxon>Terriglobales</taxon>
        <taxon>Candidatus Korobacteraceae</taxon>
        <taxon>Candidatus Korobacter</taxon>
    </lineage>
</organism>
<feature type="signal peptide" evidence="2">
    <location>
        <begin position="1"/>
        <end position="20"/>
    </location>
</feature>
<dbReference type="Gene3D" id="2.50.20.10">
    <property type="entry name" value="Lipoprotein localisation LolA/LolB/LppX"/>
    <property type="match status" value="1"/>
</dbReference>
<feature type="chain" id="PRO_5037552914" description="Outer membrane lipoprotein-sorting protein" evidence="2">
    <location>
        <begin position="21"/>
        <end position="284"/>
    </location>
</feature>
<protein>
    <recommendedName>
        <fullName evidence="5">Outer membrane lipoprotein-sorting protein</fullName>
    </recommendedName>
</protein>
<name>A0A932A717_9BACT</name>
<comment type="caution">
    <text evidence="3">The sequence shown here is derived from an EMBL/GenBank/DDBJ whole genome shotgun (WGS) entry which is preliminary data.</text>
</comment>
<dbReference type="AlphaFoldDB" id="A0A932A717"/>
<sequence length="284" mass="31149">MQRKLSLVVLALLVSLPMLAQDMTLEQVIAKNIEAHGGLAKMKTINSAKATGKMVMSSPQGSMEAPIVMYMRRPGDIKMEFTLQGLTGTQAYDGQSSTAWAIMPFGGKKDAEQMPPDEAREMSQQAADGLEGPFVGYAARGDKVELLGKDKVEGSDVYKLKLTRKSGDVETFFIDADSFLEVRQETKRTVRGSEVESETVIGDYKEVNGLVMPFSMDSGRKGSPGRQKMIIEKYEFNVPLEHAQFVMPPPAPKAATPEEKKEPSQTTPAKPEDKPKSTTDKPKN</sequence>
<reference evidence="3" key="1">
    <citation type="submission" date="2020-07" db="EMBL/GenBank/DDBJ databases">
        <title>Huge and variable diversity of episymbiotic CPR bacteria and DPANN archaea in groundwater ecosystems.</title>
        <authorList>
            <person name="He C.Y."/>
            <person name="Keren R."/>
            <person name="Whittaker M."/>
            <person name="Farag I.F."/>
            <person name="Doudna J."/>
            <person name="Cate J.H.D."/>
            <person name="Banfield J.F."/>
        </authorList>
    </citation>
    <scope>NUCLEOTIDE SEQUENCE</scope>
    <source>
        <strain evidence="3">NC_groundwater_580_Pr5_B-0.1um_64_19</strain>
    </source>
</reference>
<feature type="region of interest" description="Disordered" evidence="1">
    <location>
        <begin position="243"/>
        <end position="284"/>
    </location>
</feature>
<evidence type="ECO:0000313" key="3">
    <source>
        <dbReference type="EMBL" id="MBI2677888.1"/>
    </source>
</evidence>
<feature type="compositionally biased region" description="Basic and acidic residues" evidence="1">
    <location>
        <begin position="270"/>
        <end position="284"/>
    </location>
</feature>
<accession>A0A932A717</accession>
<keyword evidence="2" id="KW-0732">Signal</keyword>
<proteinExistence type="predicted"/>
<gene>
    <name evidence="3" type="ORF">HYX28_03815</name>
</gene>
<dbReference type="Proteomes" id="UP000779809">
    <property type="component" value="Unassembled WGS sequence"/>
</dbReference>
<evidence type="ECO:0000256" key="1">
    <source>
        <dbReference type="SAM" id="MobiDB-lite"/>
    </source>
</evidence>
<dbReference type="EMBL" id="JACPNR010000004">
    <property type="protein sequence ID" value="MBI2677888.1"/>
    <property type="molecule type" value="Genomic_DNA"/>
</dbReference>
<evidence type="ECO:0008006" key="5">
    <source>
        <dbReference type="Google" id="ProtNLM"/>
    </source>
</evidence>
<evidence type="ECO:0000313" key="4">
    <source>
        <dbReference type="Proteomes" id="UP000779809"/>
    </source>
</evidence>
<evidence type="ECO:0000256" key="2">
    <source>
        <dbReference type="SAM" id="SignalP"/>
    </source>
</evidence>